<protein>
    <submittedName>
        <fullName evidence="2">Uncharacterized protein</fullName>
    </submittedName>
</protein>
<feature type="compositionally biased region" description="Polar residues" evidence="1">
    <location>
        <begin position="7"/>
        <end position="17"/>
    </location>
</feature>
<reference evidence="2 3" key="1">
    <citation type="submission" date="2024-01" db="EMBL/GenBank/DDBJ databases">
        <title>Comparative genomics of Cryptococcus and Kwoniella reveals pathogenesis evolution and contrasting modes of karyotype evolution via chromosome fusion or intercentromeric recombination.</title>
        <authorList>
            <person name="Coelho M.A."/>
            <person name="David-Palma M."/>
            <person name="Shea T."/>
            <person name="Bowers K."/>
            <person name="McGinley-Smith S."/>
            <person name="Mohammad A.W."/>
            <person name="Gnirke A."/>
            <person name="Yurkov A.M."/>
            <person name="Nowrousian M."/>
            <person name="Sun S."/>
            <person name="Cuomo C.A."/>
            <person name="Heitman J."/>
        </authorList>
    </citation>
    <scope>NUCLEOTIDE SEQUENCE [LARGE SCALE GENOMIC DNA]</scope>
    <source>
        <strain evidence="2 3">CBS 6074</strain>
    </source>
</reference>
<name>A0AAX4K4I3_9TREE</name>
<sequence length="123" mass="13686">MSGKFGSKNTTSDTPNEGSKPWITLWKRDNADRDIEQAQETLKTKIAAAQHVCRIWDSDKTRFRWHCPHTIRYTLGRYRGSLPSGGLPANHVAQEVIGVVVERHASLSANIGSDNPRPQPGIP</sequence>
<gene>
    <name evidence="2" type="ORF">L201_007047</name>
</gene>
<dbReference type="AlphaFoldDB" id="A0AAX4K4I3"/>
<keyword evidence="3" id="KW-1185">Reference proteome</keyword>
<dbReference type="EMBL" id="CP144107">
    <property type="protein sequence ID" value="WWC92093.1"/>
    <property type="molecule type" value="Genomic_DNA"/>
</dbReference>
<organism evidence="2 3">
    <name type="scientific">Kwoniella dendrophila CBS 6074</name>
    <dbReference type="NCBI Taxonomy" id="1295534"/>
    <lineage>
        <taxon>Eukaryota</taxon>
        <taxon>Fungi</taxon>
        <taxon>Dikarya</taxon>
        <taxon>Basidiomycota</taxon>
        <taxon>Agaricomycotina</taxon>
        <taxon>Tremellomycetes</taxon>
        <taxon>Tremellales</taxon>
        <taxon>Cryptococcaceae</taxon>
        <taxon>Kwoniella</taxon>
    </lineage>
</organism>
<dbReference type="Proteomes" id="UP001355207">
    <property type="component" value="Chromosome 10"/>
</dbReference>
<dbReference type="GeneID" id="91097716"/>
<accession>A0AAX4K4I3</accession>
<evidence type="ECO:0000313" key="3">
    <source>
        <dbReference type="Proteomes" id="UP001355207"/>
    </source>
</evidence>
<evidence type="ECO:0000256" key="1">
    <source>
        <dbReference type="SAM" id="MobiDB-lite"/>
    </source>
</evidence>
<feature type="region of interest" description="Disordered" evidence="1">
    <location>
        <begin position="1"/>
        <end position="25"/>
    </location>
</feature>
<dbReference type="RefSeq" id="XP_066078855.1">
    <property type="nucleotide sequence ID" value="XM_066222758.1"/>
</dbReference>
<proteinExistence type="predicted"/>
<evidence type="ECO:0000313" key="2">
    <source>
        <dbReference type="EMBL" id="WWC92093.1"/>
    </source>
</evidence>